<accession>A0ABM8S642</accession>
<evidence type="ECO:0008006" key="3">
    <source>
        <dbReference type="Google" id="ProtNLM"/>
    </source>
</evidence>
<protein>
    <recommendedName>
        <fullName evidence="3">YncE family protein</fullName>
    </recommendedName>
</protein>
<dbReference type="InterPro" id="IPR011045">
    <property type="entry name" value="N2O_reductase_N"/>
</dbReference>
<dbReference type="SUPFAM" id="SSF50974">
    <property type="entry name" value="Nitrous oxide reductase, N-terminal domain"/>
    <property type="match status" value="1"/>
</dbReference>
<evidence type="ECO:0000313" key="1">
    <source>
        <dbReference type="EMBL" id="CAE6791097.1"/>
    </source>
</evidence>
<gene>
    <name evidence="1" type="ORF">NSPZN2_60012</name>
</gene>
<comment type="caution">
    <text evidence="1">The sequence shown here is derived from an EMBL/GenBank/DDBJ whole genome shotgun (WGS) entry which is preliminary data.</text>
</comment>
<dbReference type="Gene3D" id="2.130.10.10">
    <property type="entry name" value="YVTN repeat-like/Quinoprotein amine dehydrogenase"/>
    <property type="match status" value="2"/>
</dbReference>
<reference evidence="1 2" key="1">
    <citation type="submission" date="2021-02" db="EMBL/GenBank/DDBJ databases">
        <authorList>
            <person name="Han P."/>
        </authorList>
    </citation>
    <scope>NUCLEOTIDE SEQUENCE [LARGE SCALE GENOMIC DNA]</scope>
    <source>
        <strain evidence="1">Candidatus Nitrospira sp. ZN2</strain>
    </source>
</reference>
<dbReference type="PROSITE" id="PS51257">
    <property type="entry name" value="PROKAR_LIPOPROTEIN"/>
    <property type="match status" value="1"/>
</dbReference>
<organism evidence="1 2">
    <name type="scientific">Nitrospira defluvii</name>
    <dbReference type="NCBI Taxonomy" id="330214"/>
    <lineage>
        <taxon>Bacteria</taxon>
        <taxon>Pseudomonadati</taxon>
        <taxon>Nitrospirota</taxon>
        <taxon>Nitrospiria</taxon>
        <taxon>Nitrospirales</taxon>
        <taxon>Nitrospiraceae</taxon>
        <taxon>Nitrospira</taxon>
    </lineage>
</organism>
<dbReference type="SUPFAM" id="SSF75011">
    <property type="entry name" value="3-carboxy-cis,cis-mucoante lactonizing enzyme"/>
    <property type="match status" value="1"/>
</dbReference>
<keyword evidence="2" id="KW-1185">Reference proteome</keyword>
<dbReference type="PANTHER" id="PTHR47197">
    <property type="entry name" value="PROTEIN NIRF"/>
    <property type="match status" value="1"/>
</dbReference>
<dbReference type="InterPro" id="IPR015943">
    <property type="entry name" value="WD40/YVTN_repeat-like_dom_sf"/>
</dbReference>
<dbReference type="InterPro" id="IPR051200">
    <property type="entry name" value="Host-pathogen_enzymatic-act"/>
</dbReference>
<dbReference type="Proteomes" id="UP000675880">
    <property type="component" value="Unassembled WGS sequence"/>
</dbReference>
<sequence length="399" mass="43596">MMDKEATMKPYRLFALTLGLLLACSTLASAEILALLNYESKPNQPVRREGIAIMDIDPESGNFGKILMEIPLPSDLVAHHIFFNRDRSKAYITALGKRLLHVVDLRVFPYRLRAIDVPDCQMGEDLAVSEDNRTWYLTCMGSDNVIMGDALLDQPIKAVSAAAPSLATIRYPHGIAIHNGIDRVLVTSTVKPDMSDAGDSITVLEAASGKVLSTHTVSSKVSPAKAAPVEVMFSPNANPPVVHITNMLEGTLWAGVWEPTSKTFSFHQVDDFGPRQQGMPLEMLYNAKGDRLFVTTAKPGFVNLYDNSDPRHPTFLKTIAAAGGAHHSVLSPDERYLFVQNSFLNLEGMSDGSITVIDLKEDRVLGSIDTLKAQGFNPNCIMLLPTHPGDLQASLVTNR</sequence>
<name>A0ABM8S642_9BACT</name>
<proteinExistence type="predicted"/>
<dbReference type="PANTHER" id="PTHR47197:SF3">
    <property type="entry name" value="DIHYDRO-HEME D1 DEHYDROGENASE"/>
    <property type="match status" value="1"/>
</dbReference>
<dbReference type="EMBL" id="CAJNBJ010000019">
    <property type="protein sequence ID" value="CAE6791097.1"/>
    <property type="molecule type" value="Genomic_DNA"/>
</dbReference>
<evidence type="ECO:0000313" key="2">
    <source>
        <dbReference type="Proteomes" id="UP000675880"/>
    </source>
</evidence>